<reference evidence="2 3" key="1">
    <citation type="submission" date="2018-05" db="EMBL/GenBank/DDBJ databases">
        <title>Chitinophaga sp. K3CV102501T nov., isolated from isolated from a monsoon evergreen broad-leaved forest soil.</title>
        <authorList>
            <person name="Lv Y."/>
        </authorList>
    </citation>
    <scope>NUCLEOTIDE SEQUENCE [LARGE SCALE GENOMIC DNA]</scope>
    <source>
        <strain evidence="2 3">GDMCC 1.1325</strain>
    </source>
</reference>
<evidence type="ECO:0000256" key="1">
    <source>
        <dbReference type="ARBA" id="ARBA00006479"/>
    </source>
</evidence>
<dbReference type="SUPFAM" id="SSF53067">
    <property type="entry name" value="Actin-like ATPase domain"/>
    <property type="match status" value="1"/>
</dbReference>
<name>A0A365XWT4_9BACT</name>
<dbReference type="PANTHER" id="PTHR18964">
    <property type="entry name" value="ROK (REPRESSOR, ORF, KINASE) FAMILY"/>
    <property type="match status" value="1"/>
</dbReference>
<dbReference type="Gene3D" id="2.60.120.10">
    <property type="entry name" value="Jelly Rolls"/>
    <property type="match status" value="2"/>
</dbReference>
<dbReference type="EMBL" id="QFFJ01000002">
    <property type="protein sequence ID" value="RBL90538.1"/>
    <property type="molecule type" value="Genomic_DNA"/>
</dbReference>
<accession>A0A365XWT4</accession>
<dbReference type="Gene3D" id="3.30.420.40">
    <property type="match status" value="2"/>
</dbReference>
<dbReference type="CDD" id="cd07010">
    <property type="entry name" value="cupin_PMI_type_I_N_bac"/>
    <property type="match status" value="1"/>
</dbReference>
<comment type="similarity">
    <text evidence="1">Belongs to the ROK (NagC/XylR) family.</text>
</comment>
<evidence type="ECO:0000313" key="2">
    <source>
        <dbReference type="EMBL" id="RBL90538.1"/>
    </source>
</evidence>
<dbReference type="OrthoDB" id="9808275at2"/>
<organism evidence="2 3">
    <name type="scientific">Chitinophaga flava</name>
    <dbReference type="NCBI Taxonomy" id="2259036"/>
    <lineage>
        <taxon>Bacteria</taxon>
        <taxon>Pseudomonadati</taxon>
        <taxon>Bacteroidota</taxon>
        <taxon>Chitinophagia</taxon>
        <taxon>Chitinophagales</taxon>
        <taxon>Chitinophagaceae</taxon>
        <taxon>Chitinophaga</taxon>
    </lineage>
</organism>
<dbReference type="SUPFAM" id="SSF51182">
    <property type="entry name" value="RmlC-like cupins"/>
    <property type="match status" value="1"/>
</dbReference>
<dbReference type="RefSeq" id="WP_113619287.1">
    <property type="nucleotide sequence ID" value="NZ_QFFJ01000002.1"/>
</dbReference>
<sequence length="875" mass="97634">MISEKKKIAIDIGGSHVSACIVDTTQPGALPGSIISKSLRADGSITEIIAVIASCITALQDTPVGGIGIAMPGPFDYQQGISAITKVGGKFGRMFGLHVRQALQDATGTGALPVQFYNDAHCFAIGARHVLGLNGERTVLLTLGTGFGSAFLANGELAAGPDLPPSGAFYDCLFQDGLADDYFSTRWLLDTFRQQTTVAVTSVKVMAEEYKDIAQPVFNTFGENLGTFLRPWLAGFGCTELVIGGNIARAYPLFSAALEKQLQDLPLKIIYCQETERCILAGAAMATHAPQNNILRRTLQPLLPVSRETARDNTYTIFPSFQASSPVHEGYASLASLIKDDHTIIIDGYDGVLWEQFRSGLHQALLQLNRPVYWYHSAVCLQSPEVITTMLQDYSGTADPVFGKRFEGSLSDFFDAEKLSLINPDDTPGVHIIYGTGAALTGIKGRTLYIDVPKNEIQYRLRAGSITNIGTPTHTYKRCYFADWPALNKHKQTLLPQLDIIIDGQRPDTITWMQGTHLRAALDDMLTKPFRARPWFEAGVWGGEWMKKNLSGLNPDEVNYAWSFELITPENGLVLEGDNKLLEISFDMLLFHNNRQLLGKAAQRFGTAFPIRFDFLDTFNGGNLSVQCHPRPEYTRTHFGEDFTQDETYYILDCEPDAQVYLGFQEDIQPEAFKSALQEALTNNVPLPVEKYVQQFSARKHDLFLIPNGTVHASGKNNMVLEISSTPYIFTFKMYDWLRTDLNGRPRPIHLDRAFENLYFDRKGETVPATLISQPQLQEEWTQGKKWQLPTHQEHFYTVDRYEFSGEVRIRTNGQCHICMLVEGRQLEVSAGNSTQRFQYAETFVIPAGTDTYTCRYDGEGKAMLVVAYVKDNYC</sequence>
<dbReference type="InterPro" id="IPR011051">
    <property type="entry name" value="RmlC_Cupin_sf"/>
</dbReference>
<dbReference type="InterPro" id="IPR014710">
    <property type="entry name" value="RmlC-like_jellyroll"/>
</dbReference>
<dbReference type="PANTHER" id="PTHR18964:SF149">
    <property type="entry name" value="BIFUNCTIONAL UDP-N-ACETYLGLUCOSAMINE 2-EPIMERASE_N-ACETYLMANNOSAMINE KINASE"/>
    <property type="match status" value="1"/>
</dbReference>
<dbReference type="AlphaFoldDB" id="A0A365XWT4"/>
<dbReference type="InterPro" id="IPR000600">
    <property type="entry name" value="ROK"/>
</dbReference>
<dbReference type="CDD" id="cd23763">
    <property type="entry name" value="ASKHA_ATPase_ROK"/>
    <property type="match status" value="1"/>
</dbReference>
<proteinExistence type="inferred from homology"/>
<dbReference type="InterPro" id="IPR043129">
    <property type="entry name" value="ATPase_NBD"/>
</dbReference>
<gene>
    <name evidence="2" type="ORF">DF182_29215</name>
</gene>
<evidence type="ECO:0000313" key="3">
    <source>
        <dbReference type="Proteomes" id="UP000253410"/>
    </source>
</evidence>
<dbReference type="Proteomes" id="UP000253410">
    <property type="component" value="Unassembled WGS sequence"/>
</dbReference>
<comment type="caution">
    <text evidence="2">The sequence shown here is derived from an EMBL/GenBank/DDBJ whole genome shotgun (WGS) entry which is preliminary data.</text>
</comment>
<dbReference type="Pfam" id="PF00480">
    <property type="entry name" value="ROK"/>
    <property type="match status" value="1"/>
</dbReference>
<protein>
    <submittedName>
        <fullName evidence="2">Transcriptional regulator</fullName>
    </submittedName>
</protein>
<keyword evidence="3" id="KW-1185">Reference proteome</keyword>